<dbReference type="InterPro" id="IPR037138">
    <property type="entry name" value="His_deacetylse_dom_sf"/>
</dbReference>
<dbReference type="SUPFAM" id="SSF52768">
    <property type="entry name" value="Arginase/deacetylase"/>
    <property type="match status" value="1"/>
</dbReference>
<dbReference type="PANTHER" id="PTHR10625">
    <property type="entry name" value="HISTONE DEACETYLASE HDAC1-RELATED"/>
    <property type="match status" value="1"/>
</dbReference>
<comment type="caution">
    <text evidence="3">The sequence shown here is derived from an EMBL/GenBank/DDBJ whole genome shotgun (WGS) entry which is preliminary data.</text>
</comment>
<dbReference type="AlphaFoldDB" id="A0A495D3S4"/>
<evidence type="ECO:0000313" key="4">
    <source>
        <dbReference type="Proteomes" id="UP000273675"/>
    </source>
</evidence>
<dbReference type="InterPro" id="IPR023801">
    <property type="entry name" value="His_deacetylse_dom"/>
</dbReference>
<dbReference type="Pfam" id="PF00850">
    <property type="entry name" value="Hist_deacetyl"/>
    <property type="match status" value="1"/>
</dbReference>
<dbReference type="InterPro" id="IPR000286">
    <property type="entry name" value="HDACs"/>
</dbReference>
<dbReference type="PRINTS" id="PR01270">
    <property type="entry name" value="HDASUPER"/>
</dbReference>
<name>A0A495D3S4_9PROT</name>
<dbReference type="GO" id="GO:0040029">
    <property type="term" value="P:epigenetic regulation of gene expression"/>
    <property type="evidence" value="ECO:0007669"/>
    <property type="project" value="TreeGrafter"/>
</dbReference>
<dbReference type="GO" id="GO:0004407">
    <property type="term" value="F:histone deacetylase activity"/>
    <property type="evidence" value="ECO:0007669"/>
    <property type="project" value="TreeGrafter"/>
</dbReference>
<organism evidence="3 4">
    <name type="scientific">Maricaulis maris</name>
    <dbReference type="NCBI Taxonomy" id="74318"/>
    <lineage>
        <taxon>Bacteria</taxon>
        <taxon>Pseudomonadati</taxon>
        <taxon>Pseudomonadota</taxon>
        <taxon>Alphaproteobacteria</taxon>
        <taxon>Maricaulales</taxon>
        <taxon>Maricaulaceae</taxon>
        <taxon>Maricaulis</taxon>
    </lineage>
</organism>
<dbReference type="RefSeq" id="WP_233350787.1">
    <property type="nucleotide sequence ID" value="NZ_RBIM01000007.1"/>
</dbReference>
<evidence type="ECO:0000259" key="2">
    <source>
        <dbReference type="Pfam" id="PF00850"/>
    </source>
</evidence>
<feature type="domain" description="Histone deacetylase" evidence="2">
    <location>
        <begin position="26"/>
        <end position="311"/>
    </location>
</feature>
<evidence type="ECO:0000256" key="1">
    <source>
        <dbReference type="ARBA" id="ARBA00005947"/>
    </source>
</evidence>
<gene>
    <name evidence="3" type="ORF">C7435_2848</name>
</gene>
<accession>A0A495D3S4</accession>
<dbReference type="Gene3D" id="3.40.800.20">
    <property type="entry name" value="Histone deacetylase domain"/>
    <property type="match status" value="1"/>
</dbReference>
<sequence length="316" mass="32833">MPTLAVMKTTIFDSPASRLHAVPPGHPEHVGRYEAVRSALLALPGCDWVEAGAAGMPDLARFHSAAHVDRVLSACAQAPDGEWVALDPDTLVCDRSAAAALGAVGAAVAAVDTVVADDGGAGFVLARPPGHHAEPDRPMGFCLFNTIAIAAMHALEVHDLASVAIIDIDVHHGNGTQCLAERDGRVFFASLHQAPLYPGTGGEGETGLGGNVLNCPMPEGVTGSQWRARFETQVIPALKRARPDMILVSAGFDAHADDPVGGWGLRSNDYAWVARQLAGIARDFSRSRLVSVLEGGYDCPALGRSAAAFAGALSEA</sequence>
<dbReference type="CDD" id="cd11599">
    <property type="entry name" value="HDAC_classII_2"/>
    <property type="match status" value="1"/>
</dbReference>
<protein>
    <submittedName>
        <fullName evidence="3">Acetoin utilization deacetylase AcuC-like enzyme</fullName>
    </submittedName>
</protein>
<dbReference type="InterPro" id="IPR023696">
    <property type="entry name" value="Ureohydrolase_dom_sf"/>
</dbReference>
<comment type="similarity">
    <text evidence="1">Belongs to the histone deacetylase family.</text>
</comment>
<reference evidence="3 4" key="1">
    <citation type="submission" date="2018-10" db="EMBL/GenBank/DDBJ databases">
        <title>Genomic Encyclopedia of Type Strains, Phase IV (KMG-IV): sequencing the most valuable type-strain genomes for metagenomic binning, comparative biology and taxonomic classification.</title>
        <authorList>
            <person name="Goeker M."/>
        </authorList>
    </citation>
    <scope>NUCLEOTIDE SEQUENCE [LARGE SCALE GENOMIC DNA]</scope>
    <source>
        <strain evidence="3 4">DSM 4734</strain>
    </source>
</reference>
<dbReference type="PANTHER" id="PTHR10625:SF10">
    <property type="entry name" value="HISTONE DEACETYLASE HDAC1"/>
    <property type="match status" value="1"/>
</dbReference>
<dbReference type="EMBL" id="RBIM01000007">
    <property type="protein sequence ID" value="RKQ95161.1"/>
    <property type="molecule type" value="Genomic_DNA"/>
</dbReference>
<proteinExistence type="inferred from homology"/>
<evidence type="ECO:0000313" key="3">
    <source>
        <dbReference type="EMBL" id="RKQ95161.1"/>
    </source>
</evidence>
<dbReference type="Proteomes" id="UP000273675">
    <property type="component" value="Unassembled WGS sequence"/>
</dbReference>